<comment type="caution">
    <text evidence="2">The sequence shown here is derived from an EMBL/GenBank/DDBJ whole genome shotgun (WGS) entry which is preliminary data.</text>
</comment>
<organism evidence="2 3">
    <name type="scientific">Rhodonia placenta</name>
    <dbReference type="NCBI Taxonomy" id="104341"/>
    <lineage>
        <taxon>Eukaryota</taxon>
        <taxon>Fungi</taxon>
        <taxon>Dikarya</taxon>
        <taxon>Basidiomycota</taxon>
        <taxon>Agaricomycotina</taxon>
        <taxon>Agaricomycetes</taxon>
        <taxon>Polyporales</taxon>
        <taxon>Adustoporiaceae</taxon>
        <taxon>Rhodonia</taxon>
    </lineage>
</organism>
<evidence type="ECO:0000256" key="1">
    <source>
        <dbReference type="SAM" id="MobiDB-lite"/>
    </source>
</evidence>
<evidence type="ECO:0000313" key="3">
    <source>
        <dbReference type="Proteomes" id="UP000639403"/>
    </source>
</evidence>
<protein>
    <submittedName>
        <fullName evidence="2">Uncharacterized protein</fullName>
    </submittedName>
</protein>
<sequence length="87" mass="9562">MAPGARKVAERLVRGSDHGSKQRSGCTRKYSPAFARPRVGHGHNRERTSMSLRDPYETQASRVSGPYMRASLALCPSFLSPPTTPSF</sequence>
<evidence type="ECO:0000313" key="2">
    <source>
        <dbReference type="EMBL" id="KAF9818635.1"/>
    </source>
</evidence>
<reference evidence="2" key="2">
    <citation type="journal article" name="Front. Microbiol.">
        <title>Degradative Capacity of Two Strains of Rhodonia placenta: From Phenotype to Genotype.</title>
        <authorList>
            <person name="Kolle M."/>
            <person name="Horta M.A.C."/>
            <person name="Nowrousian M."/>
            <person name="Ohm R.A."/>
            <person name="Benz J.P."/>
            <person name="Pilgard A."/>
        </authorList>
    </citation>
    <scope>NUCLEOTIDE SEQUENCE</scope>
    <source>
        <strain evidence="2">FPRL280</strain>
    </source>
</reference>
<dbReference type="AlphaFoldDB" id="A0A8H7P7B5"/>
<reference evidence="2" key="1">
    <citation type="submission" date="2020-11" db="EMBL/GenBank/DDBJ databases">
        <authorList>
            <person name="Koelle M."/>
            <person name="Horta M.A.C."/>
            <person name="Nowrousian M."/>
            <person name="Ohm R.A."/>
            <person name="Benz P."/>
            <person name="Pilgard A."/>
        </authorList>
    </citation>
    <scope>NUCLEOTIDE SEQUENCE</scope>
    <source>
        <strain evidence="2">FPRL280</strain>
    </source>
</reference>
<gene>
    <name evidence="2" type="ORF">IEO21_02615</name>
</gene>
<name>A0A8H7P7B5_9APHY</name>
<dbReference type="Proteomes" id="UP000639403">
    <property type="component" value="Unassembled WGS sequence"/>
</dbReference>
<dbReference type="EMBL" id="JADOXO010000027">
    <property type="protein sequence ID" value="KAF9818635.1"/>
    <property type="molecule type" value="Genomic_DNA"/>
</dbReference>
<feature type="region of interest" description="Disordered" evidence="1">
    <location>
        <begin position="1"/>
        <end position="60"/>
    </location>
</feature>
<accession>A0A8H7P7B5</accession>
<proteinExistence type="predicted"/>
<feature type="compositionally biased region" description="Basic and acidic residues" evidence="1">
    <location>
        <begin position="7"/>
        <end position="20"/>
    </location>
</feature>